<evidence type="ECO:0000256" key="5">
    <source>
        <dbReference type="ARBA" id="ARBA00023004"/>
    </source>
</evidence>
<feature type="binding site" evidence="6">
    <location>
        <position position="154"/>
    </location>
    <ligand>
        <name>Fe cation</name>
        <dbReference type="ChEBI" id="CHEBI:24875"/>
        <note>catalytic</note>
    </ligand>
</feature>
<evidence type="ECO:0000256" key="2">
    <source>
        <dbReference type="ARBA" id="ARBA00022723"/>
    </source>
</evidence>
<keyword evidence="5 6" id="KW-0408">Iron</keyword>
<dbReference type="InterPro" id="IPR014710">
    <property type="entry name" value="RmlC-like_jellyroll"/>
</dbReference>
<dbReference type="AlphaFoldDB" id="A0A7X0UB36"/>
<dbReference type="CDD" id="cd10548">
    <property type="entry name" value="cupin_CDO"/>
    <property type="match status" value="1"/>
</dbReference>
<protein>
    <submittedName>
        <fullName evidence="7">Putative metal-dependent enzyme (Double-stranded beta helix superfamily)</fullName>
    </submittedName>
</protein>
<feature type="binding site" evidence="6">
    <location>
        <position position="103"/>
    </location>
    <ligand>
        <name>Fe cation</name>
        <dbReference type="ChEBI" id="CHEBI:24875"/>
        <note>catalytic</note>
    </ligand>
</feature>
<evidence type="ECO:0000313" key="8">
    <source>
        <dbReference type="Proteomes" id="UP000575083"/>
    </source>
</evidence>
<dbReference type="GO" id="GO:0008198">
    <property type="term" value="F:ferrous iron binding"/>
    <property type="evidence" value="ECO:0007669"/>
    <property type="project" value="TreeGrafter"/>
</dbReference>
<comment type="similarity">
    <text evidence="1">Belongs to the cysteine dioxygenase family.</text>
</comment>
<dbReference type="Proteomes" id="UP000575083">
    <property type="component" value="Unassembled WGS sequence"/>
</dbReference>
<organism evidence="7 8">
    <name type="scientific">Acidovorax soli</name>
    <dbReference type="NCBI Taxonomy" id="592050"/>
    <lineage>
        <taxon>Bacteria</taxon>
        <taxon>Pseudomonadati</taxon>
        <taxon>Pseudomonadota</taxon>
        <taxon>Betaproteobacteria</taxon>
        <taxon>Burkholderiales</taxon>
        <taxon>Comamonadaceae</taxon>
        <taxon>Acidovorax</taxon>
    </lineage>
</organism>
<proteinExistence type="inferred from homology"/>
<dbReference type="Gene3D" id="2.60.120.10">
    <property type="entry name" value="Jelly Rolls"/>
    <property type="match status" value="1"/>
</dbReference>
<dbReference type="Pfam" id="PF05995">
    <property type="entry name" value="CDO_I"/>
    <property type="match status" value="1"/>
</dbReference>
<dbReference type="PANTHER" id="PTHR12918">
    <property type="entry name" value="CYSTEINE DIOXYGENASE"/>
    <property type="match status" value="1"/>
</dbReference>
<keyword evidence="4" id="KW-0560">Oxidoreductase</keyword>
<feature type="binding site" evidence="6">
    <location>
        <position position="101"/>
    </location>
    <ligand>
        <name>Fe cation</name>
        <dbReference type="ChEBI" id="CHEBI:24875"/>
        <note>catalytic</note>
    </ligand>
</feature>
<keyword evidence="3" id="KW-0223">Dioxygenase</keyword>
<name>A0A7X0UB36_9BURK</name>
<evidence type="ECO:0000256" key="4">
    <source>
        <dbReference type="ARBA" id="ARBA00023002"/>
    </source>
</evidence>
<evidence type="ECO:0000256" key="6">
    <source>
        <dbReference type="PIRSR" id="PIRSR610300-51"/>
    </source>
</evidence>
<dbReference type="PANTHER" id="PTHR12918:SF1">
    <property type="entry name" value="CYSTEINE DIOXYGENASE TYPE 1"/>
    <property type="match status" value="1"/>
</dbReference>
<dbReference type="InterPro" id="IPR010300">
    <property type="entry name" value="CDO_1"/>
</dbReference>
<comment type="caution">
    <text evidence="7">The sequence shown here is derived from an EMBL/GenBank/DDBJ whole genome shotgun (WGS) entry which is preliminary data.</text>
</comment>
<keyword evidence="2 6" id="KW-0479">Metal-binding</keyword>
<accession>A0A7X0UB36</accession>
<evidence type="ECO:0000256" key="3">
    <source>
        <dbReference type="ARBA" id="ARBA00022964"/>
    </source>
</evidence>
<gene>
    <name evidence="7" type="ORF">HNP48_004248</name>
</gene>
<reference evidence="7 8" key="1">
    <citation type="submission" date="2020-08" db="EMBL/GenBank/DDBJ databases">
        <title>Functional genomics of gut bacteria from endangered species of beetles.</title>
        <authorList>
            <person name="Carlos-Shanley C."/>
        </authorList>
    </citation>
    <scope>NUCLEOTIDE SEQUENCE [LARGE SCALE GENOMIC DNA]</scope>
    <source>
        <strain evidence="7 8">S00198</strain>
    </source>
</reference>
<sequence>MNALAPDVLEQASSTAPNTARLRSFVQQLAALVESAPPEPELLTRGGALLGALVAHDDWLPAAYAQPNPERYQQFLLHADALGRFSVVSFVWGPGQATPIHDHTVWGLIGMLRGAEDSQAYARTADGRWAPQGAPHRLQPGQVEAVSPTIGDVHRVSNAWEGRTSVSIHVYGANIGAVQRSVYLEDGTRKPFISGYSNSTLPNIWDLSKNPAASA</sequence>
<dbReference type="SUPFAM" id="SSF51182">
    <property type="entry name" value="RmlC-like cupins"/>
    <property type="match status" value="1"/>
</dbReference>
<dbReference type="GO" id="GO:0016702">
    <property type="term" value="F:oxidoreductase activity, acting on single donors with incorporation of molecular oxygen, incorporation of two atoms of oxygen"/>
    <property type="evidence" value="ECO:0007669"/>
    <property type="project" value="InterPro"/>
</dbReference>
<evidence type="ECO:0000256" key="1">
    <source>
        <dbReference type="ARBA" id="ARBA00006622"/>
    </source>
</evidence>
<evidence type="ECO:0000313" key="7">
    <source>
        <dbReference type="EMBL" id="MBB6561554.1"/>
    </source>
</evidence>
<keyword evidence="8" id="KW-1185">Reference proteome</keyword>
<dbReference type="InterPro" id="IPR011051">
    <property type="entry name" value="RmlC_Cupin_sf"/>
</dbReference>
<dbReference type="RefSeq" id="WP_184860712.1">
    <property type="nucleotide sequence ID" value="NZ_JACHLK010000009.1"/>
</dbReference>
<dbReference type="Gene3D" id="1.20.5.440">
    <property type="entry name" value="ATP synthase delta/epsilon subunit, C-terminal domain"/>
    <property type="match status" value="1"/>
</dbReference>
<dbReference type="EMBL" id="JACHLK010000009">
    <property type="protein sequence ID" value="MBB6561554.1"/>
    <property type="molecule type" value="Genomic_DNA"/>
</dbReference>